<feature type="transmembrane region" description="Helical" evidence="1">
    <location>
        <begin position="24"/>
        <end position="45"/>
    </location>
</feature>
<name>A0A9N9E6T9_9GLOM</name>
<comment type="caution">
    <text evidence="2">The sequence shown here is derived from an EMBL/GenBank/DDBJ whole genome shotgun (WGS) entry which is preliminary data.</text>
</comment>
<keyword evidence="1" id="KW-1133">Transmembrane helix</keyword>
<feature type="transmembrane region" description="Helical" evidence="1">
    <location>
        <begin position="66"/>
        <end position="87"/>
    </location>
</feature>
<dbReference type="AlphaFoldDB" id="A0A9N9E6T9"/>
<feature type="transmembrane region" description="Helical" evidence="1">
    <location>
        <begin position="93"/>
        <end position="110"/>
    </location>
</feature>
<dbReference type="OrthoDB" id="2152535at2759"/>
<evidence type="ECO:0000256" key="1">
    <source>
        <dbReference type="SAM" id="Phobius"/>
    </source>
</evidence>
<feature type="non-terminal residue" evidence="2">
    <location>
        <position position="1"/>
    </location>
</feature>
<evidence type="ECO:0000313" key="3">
    <source>
        <dbReference type="Proteomes" id="UP000789831"/>
    </source>
</evidence>
<keyword evidence="1" id="KW-0812">Transmembrane</keyword>
<feature type="non-terminal residue" evidence="2">
    <location>
        <position position="111"/>
    </location>
</feature>
<accession>A0A9N9E6T9</accession>
<sequence length="111" mass="12881">MTVFLQLREKITNKKYKSWYRNNLVVASFFGATSVINVDVLTITYSQLLDINAFKASCSPEMGRKIFYMNWFNLFVQDLPQLVILILYHKNVVVMNFVPFFALVTSGIMVL</sequence>
<proteinExistence type="predicted"/>
<evidence type="ECO:0000313" key="2">
    <source>
        <dbReference type="EMBL" id="CAG8662032.1"/>
    </source>
</evidence>
<keyword evidence="1" id="KW-0472">Membrane</keyword>
<dbReference type="Proteomes" id="UP000789831">
    <property type="component" value="Unassembled WGS sequence"/>
</dbReference>
<organism evidence="2 3">
    <name type="scientific">Ambispora gerdemannii</name>
    <dbReference type="NCBI Taxonomy" id="144530"/>
    <lineage>
        <taxon>Eukaryota</taxon>
        <taxon>Fungi</taxon>
        <taxon>Fungi incertae sedis</taxon>
        <taxon>Mucoromycota</taxon>
        <taxon>Glomeromycotina</taxon>
        <taxon>Glomeromycetes</taxon>
        <taxon>Archaeosporales</taxon>
        <taxon>Ambisporaceae</taxon>
        <taxon>Ambispora</taxon>
    </lineage>
</organism>
<keyword evidence="3" id="KW-1185">Reference proteome</keyword>
<gene>
    <name evidence="2" type="ORF">AGERDE_LOCUS11862</name>
</gene>
<reference evidence="2" key="1">
    <citation type="submission" date="2021-06" db="EMBL/GenBank/DDBJ databases">
        <authorList>
            <person name="Kallberg Y."/>
            <person name="Tangrot J."/>
            <person name="Rosling A."/>
        </authorList>
    </citation>
    <scope>NUCLEOTIDE SEQUENCE</scope>
    <source>
        <strain evidence="2">MT106</strain>
    </source>
</reference>
<dbReference type="EMBL" id="CAJVPL010006032">
    <property type="protein sequence ID" value="CAG8662032.1"/>
    <property type="molecule type" value="Genomic_DNA"/>
</dbReference>
<protein>
    <submittedName>
        <fullName evidence="2">11997_t:CDS:1</fullName>
    </submittedName>
</protein>